<dbReference type="EC" id="3.5.2.3" evidence="3"/>
<evidence type="ECO:0000256" key="3">
    <source>
        <dbReference type="ARBA" id="ARBA00012860"/>
    </source>
</evidence>
<dbReference type="PROSITE" id="PS00482">
    <property type="entry name" value="DIHYDROOROTASE_1"/>
    <property type="match status" value="1"/>
</dbReference>
<keyword evidence="10" id="KW-1185">Reference proteome</keyword>
<dbReference type="NCBIfam" id="TIGR00856">
    <property type="entry name" value="pyrC_dimer"/>
    <property type="match status" value="1"/>
</dbReference>
<dbReference type="InterPro" id="IPR032466">
    <property type="entry name" value="Metal_Hydrolase"/>
</dbReference>
<dbReference type="Gene3D" id="3.20.20.140">
    <property type="entry name" value="Metal-dependent hydrolases"/>
    <property type="match status" value="1"/>
</dbReference>
<dbReference type="EMBL" id="JALJOT010000009">
    <property type="protein sequence ID" value="KAK9907668.1"/>
    <property type="molecule type" value="Genomic_DNA"/>
</dbReference>
<dbReference type="PIRSF" id="PIRSF001237">
    <property type="entry name" value="DHOdimr"/>
    <property type="match status" value="1"/>
</dbReference>
<name>A0ABR2YLQ0_9CHLO</name>
<dbReference type="PANTHER" id="PTHR43137:SF1">
    <property type="entry name" value="DIHYDROOROTASE"/>
    <property type="match status" value="1"/>
</dbReference>
<dbReference type="InterPro" id="IPR002195">
    <property type="entry name" value="Dihydroorotase_CS"/>
</dbReference>
<dbReference type="CDD" id="cd01294">
    <property type="entry name" value="DHOase"/>
    <property type="match status" value="1"/>
</dbReference>
<dbReference type="PROSITE" id="PS00483">
    <property type="entry name" value="DIHYDROOROTASE_2"/>
    <property type="match status" value="1"/>
</dbReference>
<evidence type="ECO:0000256" key="2">
    <source>
        <dbReference type="ARBA" id="ARBA00005631"/>
    </source>
</evidence>
<dbReference type="InterPro" id="IPR004721">
    <property type="entry name" value="DHOdimr"/>
</dbReference>
<reference evidence="9 10" key="1">
    <citation type="journal article" date="2024" name="Nat. Commun.">
        <title>Phylogenomics reveals the evolutionary origins of lichenization in chlorophyte algae.</title>
        <authorList>
            <person name="Puginier C."/>
            <person name="Libourel C."/>
            <person name="Otte J."/>
            <person name="Skaloud P."/>
            <person name="Haon M."/>
            <person name="Grisel S."/>
            <person name="Petersen M."/>
            <person name="Berrin J.G."/>
            <person name="Delaux P.M."/>
            <person name="Dal Grande F."/>
            <person name="Keller J."/>
        </authorList>
    </citation>
    <scope>NUCLEOTIDE SEQUENCE [LARGE SCALE GENOMIC DNA]</scope>
    <source>
        <strain evidence="9 10">SAG 216-7</strain>
    </source>
</reference>
<keyword evidence="4" id="KW-0479">Metal-binding</keyword>
<evidence type="ECO:0000313" key="10">
    <source>
        <dbReference type="Proteomes" id="UP001491310"/>
    </source>
</evidence>
<keyword evidence="6" id="KW-0862">Zinc</keyword>
<evidence type="ECO:0000256" key="1">
    <source>
        <dbReference type="ARBA" id="ARBA00004880"/>
    </source>
</evidence>
<organism evidence="9 10">
    <name type="scientific">Coccomyxa subellipsoidea</name>
    <dbReference type="NCBI Taxonomy" id="248742"/>
    <lineage>
        <taxon>Eukaryota</taxon>
        <taxon>Viridiplantae</taxon>
        <taxon>Chlorophyta</taxon>
        <taxon>core chlorophytes</taxon>
        <taxon>Trebouxiophyceae</taxon>
        <taxon>Trebouxiophyceae incertae sedis</taxon>
        <taxon>Coccomyxaceae</taxon>
        <taxon>Coccomyxa</taxon>
    </lineage>
</organism>
<feature type="domain" description="Amidohydrolase-related" evidence="8">
    <location>
        <begin position="35"/>
        <end position="334"/>
    </location>
</feature>
<dbReference type="Pfam" id="PF01979">
    <property type="entry name" value="Amidohydro_1"/>
    <property type="match status" value="1"/>
</dbReference>
<evidence type="ECO:0000256" key="6">
    <source>
        <dbReference type="ARBA" id="ARBA00022833"/>
    </source>
</evidence>
<comment type="caution">
    <text evidence="9">The sequence shown here is derived from an EMBL/GenBank/DDBJ whole genome shotgun (WGS) entry which is preliminary data.</text>
</comment>
<dbReference type="Proteomes" id="UP001491310">
    <property type="component" value="Unassembled WGS sequence"/>
</dbReference>
<comment type="similarity">
    <text evidence="2">Belongs to the metallo-dependent hydrolases superfamily. DHOase family. Class II DHOase subfamily.</text>
</comment>
<keyword evidence="5" id="KW-0378">Hydrolase</keyword>
<protein>
    <recommendedName>
        <fullName evidence="3">dihydroorotase</fullName>
        <ecNumber evidence="3">3.5.2.3</ecNumber>
    </recommendedName>
</protein>
<dbReference type="PANTHER" id="PTHR43137">
    <property type="entry name" value="DIHYDROOROTASE"/>
    <property type="match status" value="1"/>
</dbReference>
<keyword evidence="7" id="KW-0665">Pyrimidine biosynthesis</keyword>
<evidence type="ECO:0000256" key="5">
    <source>
        <dbReference type="ARBA" id="ARBA00022801"/>
    </source>
</evidence>
<accession>A0ABR2YLQ0</accession>
<dbReference type="InterPro" id="IPR006680">
    <property type="entry name" value="Amidohydro-rel"/>
</dbReference>
<evidence type="ECO:0000256" key="4">
    <source>
        <dbReference type="ARBA" id="ARBA00022723"/>
    </source>
</evidence>
<proteinExistence type="inferred from homology"/>
<dbReference type="HAMAP" id="MF_00219">
    <property type="entry name" value="PyrC_classII"/>
    <property type="match status" value="1"/>
</dbReference>
<gene>
    <name evidence="9" type="ORF">WJX75_007833</name>
</gene>
<comment type="pathway">
    <text evidence="1">Pyrimidine metabolism; UMP biosynthesis via de novo pathway; (S)-dihydroorotate from bicarbonate: step 3/3.</text>
</comment>
<evidence type="ECO:0000313" key="9">
    <source>
        <dbReference type="EMBL" id="KAK9907668.1"/>
    </source>
</evidence>
<dbReference type="SUPFAM" id="SSF51556">
    <property type="entry name" value="Metallo-dependent hydrolases"/>
    <property type="match status" value="1"/>
</dbReference>
<evidence type="ECO:0000256" key="7">
    <source>
        <dbReference type="ARBA" id="ARBA00022975"/>
    </source>
</evidence>
<sequence length="367" mass="40056">MFSPLTSTISRSGERVMRSIVSAAASSISITRPDDFHLHLRDGAGLRSVAPLSADVFKRAVIMPNLKHPVVRTAQALDYKRSIMDALPKHTDFEPLMTLYLTDKTAPEEVQAAKDAGVVAFKLYPAGATTNSDSGVTDVNRCLPTLNAMAEAGVLLLVHGEVTSPEVDIFDREMVFIETVLQPLLEQLPNLKVVLEHITTQHAVSFVESTAANVAASITPQHMLLNRNALFQGGLQPHAYCLPVLKRERHRQAVFNAATSGNPKFFLGTDSAPHARETKEASCGCAGIFSAPIALQLYAQLFEEAGRLGNLEGFSSYHGADFYGLPRNTDKVELIREPWQVPGCYPYASTSVVPLFAEKKLSWKIAK</sequence>
<evidence type="ECO:0000259" key="8">
    <source>
        <dbReference type="Pfam" id="PF01979"/>
    </source>
</evidence>